<feature type="transmembrane region" description="Helical" evidence="6">
    <location>
        <begin position="12"/>
        <end position="30"/>
    </location>
</feature>
<keyword evidence="5 6" id="KW-0472">Membrane</keyword>
<feature type="transmembrane region" description="Helical" evidence="6">
    <location>
        <begin position="36"/>
        <end position="57"/>
    </location>
</feature>
<dbReference type="PANTHER" id="PTHR22950">
    <property type="entry name" value="AMINO ACID TRANSPORTER"/>
    <property type="match status" value="1"/>
</dbReference>
<proteinExistence type="inferred from homology"/>
<comment type="caution">
    <text evidence="8">The sequence shown here is derived from an EMBL/GenBank/DDBJ whole genome shotgun (WGS) entry which is preliminary data.</text>
</comment>
<comment type="subcellular location">
    <subcellularLocation>
        <location evidence="1">Membrane</location>
        <topology evidence="1">Multi-pass membrane protein</topology>
    </subcellularLocation>
</comment>
<feature type="domain" description="Amino acid transporter transmembrane" evidence="7">
    <location>
        <begin position="6"/>
        <end position="413"/>
    </location>
</feature>
<feature type="transmembrane region" description="Helical" evidence="6">
    <location>
        <begin position="226"/>
        <end position="248"/>
    </location>
</feature>
<feature type="transmembrane region" description="Helical" evidence="6">
    <location>
        <begin position="358"/>
        <end position="381"/>
    </location>
</feature>
<feature type="transmembrane region" description="Helical" evidence="6">
    <location>
        <begin position="196"/>
        <end position="214"/>
    </location>
</feature>
<feature type="transmembrane region" description="Helical" evidence="6">
    <location>
        <begin position="393"/>
        <end position="414"/>
    </location>
</feature>
<dbReference type="Proteomes" id="UP000034350">
    <property type="component" value="Unassembled WGS sequence"/>
</dbReference>
<dbReference type="RefSeq" id="XP_024331940.1">
    <property type="nucleotide sequence ID" value="XM_024476080.1"/>
</dbReference>
<dbReference type="OMA" id="WIIMLAS"/>
<comment type="similarity">
    <text evidence="2">Belongs to the amino acid/polyamine transporter 2 family.</text>
</comment>
<gene>
    <name evidence="8" type="ORF">AAJ76_6000122157</name>
</gene>
<dbReference type="AlphaFoldDB" id="A0A0F9WTQ4"/>
<evidence type="ECO:0000256" key="3">
    <source>
        <dbReference type="ARBA" id="ARBA00022692"/>
    </source>
</evidence>
<feature type="transmembrane region" description="Helical" evidence="6">
    <location>
        <begin position="84"/>
        <end position="103"/>
    </location>
</feature>
<accession>A0A0F9WTQ4</accession>
<protein>
    <submittedName>
        <fullName evidence="8">Amino acid permease</fullName>
    </submittedName>
</protein>
<keyword evidence="4 6" id="KW-1133">Transmembrane helix</keyword>
<evidence type="ECO:0000259" key="7">
    <source>
        <dbReference type="Pfam" id="PF01490"/>
    </source>
</evidence>
<name>A0A0F9WTQ4_9MICR</name>
<feature type="transmembrane region" description="Helical" evidence="6">
    <location>
        <begin position="157"/>
        <end position="176"/>
    </location>
</feature>
<dbReference type="VEuPathDB" id="MicrosporidiaDB:NCER_102107"/>
<dbReference type="PANTHER" id="PTHR22950:SF702">
    <property type="entry name" value="AMINO ACID TRANSPORTER PROTEIN"/>
    <property type="match status" value="1"/>
</dbReference>
<feature type="transmembrane region" description="Helical" evidence="6">
    <location>
        <begin position="123"/>
        <end position="145"/>
    </location>
</feature>
<evidence type="ECO:0000256" key="1">
    <source>
        <dbReference type="ARBA" id="ARBA00004141"/>
    </source>
</evidence>
<feature type="transmembrane region" description="Helical" evidence="6">
    <location>
        <begin position="333"/>
        <end position="352"/>
    </location>
</feature>
<dbReference type="GeneID" id="36321029"/>
<dbReference type="VEuPathDB" id="MicrosporidiaDB:G9O61_00g017640"/>
<keyword evidence="3 6" id="KW-0812">Transmembrane</keyword>
<evidence type="ECO:0000256" key="6">
    <source>
        <dbReference type="SAM" id="Phobius"/>
    </source>
</evidence>
<dbReference type="EMBL" id="JPQZ01000006">
    <property type="protein sequence ID" value="KKO76198.1"/>
    <property type="molecule type" value="Genomic_DNA"/>
</dbReference>
<reference evidence="8 9" key="1">
    <citation type="journal article" date="2015" name="Environ. Microbiol.">
        <title>Genome analyses suggest the presence of polyploidy and recent human-driven expansions in eight global populations of the honeybee pathogen Nosema ceranae.</title>
        <authorList>
            <person name="Pelin A."/>
            <person name="Selman M."/>
            <person name="Aris-Brosou S."/>
            <person name="Farinelli L."/>
            <person name="Corradi N."/>
        </authorList>
    </citation>
    <scope>NUCLEOTIDE SEQUENCE [LARGE SCALE GENOMIC DNA]</scope>
    <source>
        <strain evidence="8 9">PA08 1199</strain>
    </source>
</reference>
<evidence type="ECO:0000256" key="5">
    <source>
        <dbReference type="ARBA" id="ARBA00023136"/>
    </source>
</evidence>
<dbReference type="Pfam" id="PF01490">
    <property type="entry name" value="Aa_trans"/>
    <property type="match status" value="1"/>
</dbReference>
<feature type="transmembrane region" description="Helical" evidence="6">
    <location>
        <begin position="295"/>
        <end position="313"/>
    </location>
</feature>
<keyword evidence="9" id="KW-1185">Reference proteome</keyword>
<dbReference type="GO" id="GO:0016020">
    <property type="term" value="C:membrane"/>
    <property type="evidence" value="ECO:0007669"/>
    <property type="project" value="UniProtKB-SubCell"/>
</dbReference>
<evidence type="ECO:0000256" key="4">
    <source>
        <dbReference type="ARBA" id="ARBA00022989"/>
    </source>
</evidence>
<evidence type="ECO:0000256" key="2">
    <source>
        <dbReference type="ARBA" id="ARBA00008066"/>
    </source>
</evidence>
<organism evidence="8 9">
    <name type="scientific">Vairimorpha ceranae</name>
    <dbReference type="NCBI Taxonomy" id="40302"/>
    <lineage>
        <taxon>Eukaryota</taxon>
        <taxon>Fungi</taxon>
        <taxon>Fungi incertae sedis</taxon>
        <taxon>Microsporidia</taxon>
        <taxon>Nosematidae</taxon>
        <taxon>Vairimorpha</taxon>
    </lineage>
</organism>
<evidence type="ECO:0000313" key="8">
    <source>
        <dbReference type="EMBL" id="KKO76198.1"/>
    </source>
</evidence>
<dbReference type="OrthoDB" id="1684102at2759"/>
<dbReference type="InterPro" id="IPR013057">
    <property type="entry name" value="AA_transpt_TM"/>
</dbReference>
<dbReference type="GO" id="GO:0015179">
    <property type="term" value="F:L-amino acid transmembrane transporter activity"/>
    <property type="evidence" value="ECO:0007669"/>
    <property type="project" value="TreeGrafter"/>
</dbReference>
<sequence length="438" mass="49610">MSDSYSRISAVFYIINSMLGTGINFMPATFNNSGIILGFGMLFCVSCLTAFSIYILFRVAIKFQGEYEHITFANLANPPYLRRMIDYSMVAASLFSAIGFQKFAKELFTLFISEFLPDKTPIFYKYLEITILLVITIIFTGLAMIKKIGNLKILSKLSVFCVTSLMIVLTVLNVFLPTSKIRNLKGTDNKMNYTFSLSWFIMSMYTQPNIPILFPHLEDKSQTNLIFISAIAAFCGFLIYGMAGFLGFNLLGQHIGTSDIMRIFLDNNSSLNNYLASNSDINSTISRILWYMTKYQGICAIIILMVGFPLRIAPATRYFKNFFSDRIKNTDGVHNIIVIIEMFIITMVNLIPNISLNLIYGLLGPSAVGFLSFLFPSLLYFLYRDKKSAVKNIFSWIIMLASVVYCFYGCYTAFKNFCSVEINYEAPIAKETLVTNQN</sequence>
<evidence type="ECO:0000313" key="9">
    <source>
        <dbReference type="Proteomes" id="UP000034350"/>
    </source>
</evidence>
<dbReference type="VEuPathDB" id="MicrosporidiaDB:AAJ76_6000122157"/>